<dbReference type="PANTHER" id="PTHR23315:SF265">
    <property type="entry name" value="U-BOX DOMAIN-CONTAINING PROTEIN 46-RELATED"/>
    <property type="match status" value="1"/>
</dbReference>
<dbReference type="SUPFAM" id="SSF57850">
    <property type="entry name" value="RING/U-box"/>
    <property type="match status" value="1"/>
</dbReference>
<dbReference type="EMBL" id="JBJKBG010000008">
    <property type="protein sequence ID" value="KAL3727924.1"/>
    <property type="molecule type" value="Genomic_DNA"/>
</dbReference>
<dbReference type="Proteomes" id="UP001634007">
    <property type="component" value="Unassembled WGS sequence"/>
</dbReference>
<accession>A0ABD3JJR2</accession>
<organism evidence="1 2">
    <name type="scientific">Eucalyptus globulus</name>
    <name type="common">Tasmanian blue gum</name>
    <dbReference type="NCBI Taxonomy" id="34317"/>
    <lineage>
        <taxon>Eukaryota</taxon>
        <taxon>Viridiplantae</taxon>
        <taxon>Streptophyta</taxon>
        <taxon>Embryophyta</taxon>
        <taxon>Tracheophyta</taxon>
        <taxon>Spermatophyta</taxon>
        <taxon>Magnoliopsida</taxon>
        <taxon>eudicotyledons</taxon>
        <taxon>Gunneridae</taxon>
        <taxon>Pentapetalae</taxon>
        <taxon>rosids</taxon>
        <taxon>malvids</taxon>
        <taxon>Myrtales</taxon>
        <taxon>Myrtaceae</taxon>
        <taxon>Myrtoideae</taxon>
        <taxon>Eucalypteae</taxon>
        <taxon>Eucalyptus</taxon>
    </lineage>
</organism>
<gene>
    <name evidence="1" type="ORF">ACJRO7_032638</name>
</gene>
<reference evidence="1 2" key="1">
    <citation type="submission" date="2024-11" db="EMBL/GenBank/DDBJ databases">
        <title>Chromosome-level genome assembly of Eucalyptus globulus Labill. provides insights into its genome evolution.</title>
        <authorList>
            <person name="Li X."/>
        </authorList>
    </citation>
    <scope>NUCLEOTIDE SEQUENCE [LARGE SCALE GENOMIC DNA]</scope>
    <source>
        <strain evidence="1">CL2024</strain>
        <tissue evidence="1">Fresh tender leaves</tissue>
    </source>
</reference>
<protein>
    <submittedName>
        <fullName evidence="1">Uncharacterized protein</fullName>
    </submittedName>
</protein>
<comment type="caution">
    <text evidence="1">The sequence shown here is derived from an EMBL/GenBank/DDBJ whole genome shotgun (WGS) entry which is preliminary data.</text>
</comment>
<dbReference type="AlphaFoldDB" id="A0ABD3JJR2"/>
<proteinExistence type="predicted"/>
<keyword evidence="2" id="KW-1185">Reference proteome</keyword>
<dbReference type="PANTHER" id="PTHR23315">
    <property type="entry name" value="U BOX DOMAIN-CONTAINING"/>
    <property type="match status" value="1"/>
</dbReference>
<sequence length="328" mass="36357">MAEIEDLDGGSMKSPQELKSEISRLVEMITTEDDCKLKKLTLKKFEEKPHGEQGIPKEFLLAISNKVMVDSVTLENGQGHRRCPQTVQHLCNARLAPNRMAWRLIVKCCKEQGVKLPNLTEDEGKTAGDCNKDFFESLTKCPPPWMIRKQASVRESFGESAGLKIVKPTFPEQGQLKQEVLLPSALSELLTLDSKRHLIGEGAIGPLLNVIREGNVVVIIDASSSIYKLFHLFKNRKDAIQAQATSVMFQRRGKRICVDDGDFGAVPVWLKVLGEIRPEQSKESHLKIRSNGDACGLLLTLTVSSMATASAQSKATFKKIMQVASEND</sequence>
<evidence type="ECO:0000313" key="1">
    <source>
        <dbReference type="EMBL" id="KAL3727924.1"/>
    </source>
</evidence>
<name>A0ABD3JJR2_EUCGL</name>
<evidence type="ECO:0000313" key="2">
    <source>
        <dbReference type="Proteomes" id="UP001634007"/>
    </source>
</evidence>